<dbReference type="EMBL" id="KN831775">
    <property type="protein sequence ID" value="KIM43459.1"/>
    <property type="molecule type" value="Genomic_DNA"/>
</dbReference>
<protein>
    <submittedName>
        <fullName evidence="1">Uncharacterized protein</fullName>
    </submittedName>
</protein>
<reference evidence="2" key="2">
    <citation type="submission" date="2015-01" db="EMBL/GenBank/DDBJ databases">
        <title>Evolutionary Origins and Diversification of the Mycorrhizal Mutualists.</title>
        <authorList>
            <consortium name="DOE Joint Genome Institute"/>
            <consortium name="Mycorrhizal Genomics Consortium"/>
            <person name="Kohler A."/>
            <person name="Kuo A."/>
            <person name="Nagy L.G."/>
            <person name="Floudas D."/>
            <person name="Copeland A."/>
            <person name="Barry K.W."/>
            <person name="Cichocki N."/>
            <person name="Veneault-Fourrey C."/>
            <person name="LaButti K."/>
            <person name="Lindquist E.A."/>
            <person name="Lipzen A."/>
            <person name="Lundell T."/>
            <person name="Morin E."/>
            <person name="Murat C."/>
            <person name="Riley R."/>
            <person name="Ohm R."/>
            <person name="Sun H."/>
            <person name="Tunlid A."/>
            <person name="Henrissat B."/>
            <person name="Grigoriev I.V."/>
            <person name="Hibbett D.S."/>
            <person name="Martin F."/>
        </authorList>
    </citation>
    <scope>NUCLEOTIDE SEQUENCE [LARGE SCALE GENOMIC DNA]</scope>
    <source>
        <strain evidence="2">h7</strain>
    </source>
</reference>
<evidence type="ECO:0000313" key="1">
    <source>
        <dbReference type="EMBL" id="KIM43459.1"/>
    </source>
</evidence>
<dbReference type="HOGENOM" id="CLU_040563_0_0_1"/>
<evidence type="ECO:0000313" key="2">
    <source>
        <dbReference type="Proteomes" id="UP000053424"/>
    </source>
</evidence>
<sequence>MALYEASKTRSIWLNLSQSCLAPSVTSPQLLHLERPLRMYNSQELEFLFLRLQGAEIAWGRDYNPPARELTTATRAAVIYLVEGGRWLLVVSNTGSVTYVDLDSPTTNEANLIPGQIDDPTPMVWRDITMRMAVDIDRASPFLSFNIAFSFSSLEDTRGPKEHKIQIWSVDLVLNEQQIGVGLTSKLVATFPLEMDIHFLHDLSLFGPHVAFSVRCVGYEEPEKTFVVDWDRANGRSNYPRRLIHPADGPEAVYLLPDAKLFVLLPYGVTLFDYSTVKETTSLPSMYDPEDTVMPLWEADFKLYPIRSTTSYPYFYSGTTVRFVVRGHAGIYGVSIDYSSSNPYRDSAEPPGRVIKLMDFPSSVSEVARMARIFFGSSSAILLDGYMATYLVKYSWPDNDDSNNVVIPASSWSRMERTLDCCRVGLAVDVE</sequence>
<gene>
    <name evidence="1" type="ORF">M413DRAFT_25822</name>
</gene>
<reference evidence="1 2" key="1">
    <citation type="submission" date="2014-04" db="EMBL/GenBank/DDBJ databases">
        <authorList>
            <consortium name="DOE Joint Genome Institute"/>
            <person name="Kuo A."/>
            <person name="Gay G."/>
            <person name="Dore J."/>
            <person name="Kohler A."/>
            <person name="Nagy L.G."/>
            <person name="Floudas D."/>
            <person name="Copeland A."/>
            <person name="Barry K.W."/>
            <person name="Cichocki N."/>
            <person name="Veneault-Fourrey C."/>
            <person name="LaButti K."/>
            <person name="Lindquist E.A."/>
            <person name="Lipzen A."/>
            <person name="Lundell T."/>
            <person name="Morin E."/>
            <person name="Murat C."/>
            <person name="Sun H."/>
            <person name="Tunlid A."/>
            <person name="Henrissat B."/>
            <person name="Grigoriev I.V."/>
            <person name="Hibbett D.S."/>
            <person name="Martin F."/>
            <person name="Nordberg H.P."/>
            <person name="Cantor M.N."/>
            <person name="Hua S.X."/>
        </authorList>
    </citation>
    <scope>NUCLEOTIDE SEQUENCE [LARGE SCALE GENOMIC DNA]</scope>
    <source>
        <strain evidence="2">h7</strain>
    </source>
</reference>
<name>A0A0C3CH27_HEBCY</name>
<keyword evidence="2" id="KW-1185">Reference proteome</keyword>
<accession>A0A0C3CH27</accession>
<proteinExistence type="predicted"/>
<dbReference type="AlphaFoldDB" id="A0A0C3CH27"/>
<organism evidence="1 2">
    <name type="scientific">Hebeloma cylindrosporum</name>
    <dbReference type="NCBI Taxonomy" id="76867"/>
    <lineage>
        <taxon>Eukaryota</taxon>
        <taxon>Fungi</taxon>
        <taxon>Dikarya</taxon>
        <taxon>Basidiomycota</taxon>
        <taxon>Agaricomycotina</taxon>
        <taxon>Agaricomycetes</taxon>
        <taxon>Agaricomycetidae</taxon>
        <taxon>Agaricales</taxon>
        <taxon>Agaricineae</taxon>
        <taxon>Hymenogastraceae</taxon>
        <taxon>Hebeloma</taxon>
    </lineage>
</organism>
<dbReference type="Proteomes" id="UP000053424">
    <property type="component" value="Unassembled WGS sequence"/>
</dbReference>